<evidence type="ECO:0000259" key="3">
    <source>
        <dbReference type="SMART" id="SM00409"/>
    </source>
</evidence>
<gene>
    <name evidence="4" type="ORF">C0Q70_17615</name>
</gene>
<dbReference type="EMBL" id="PZQS01000011">
    <property type="protein sequence ID" value="PVD21813.1"/>
    <property type="molecule type" value="Genomic_DNA"/>
</dbReference>
<dbReference type="SUPFAM" id="SSF52540">
    <property type="entry name" value="P-loop containing nucleoside triphosphate hydrolases"/>
    <property type="match status" value="3"/>
</dbReference>
<organism evidence="4 5">
    <name type="scientific">Pomacea canaliculata</name>
    <name type="common">Golden apple snail</name>
    <dbReference type="NCBI Taxonomy" id="400727"/>
    <lineage>
        <taxon>Eukaryota</taxon>
        <taxon>Metazoa</taxon>
        <taxon>Spiralia</taxon>
        <taxon>Lophotrochozoa</taxon>
        <taxon>Mollusca</taxon>
        <taxon>Gastropoda</taxon>
        <taxon>Caenogastropoda</taxon>
        <taxon>Architaenioglossa</taxon>
        <taxon>Ampullarioidea</taxon>
        <taxon>Ampullariidae</taxon>
        <taxon>Pomacea</taxon>
    </lineage>
</organism>
<reference evidence="4 5" key="1">
    <citation type="submission" date="2018-04" db="EMBL/GenBank/DDBJ databases">
        <title>The genome of golden apple snail Pomacea canaliculata provides insight into stress tolerance and invasive adaptation.</title>
        <authorList>
            <person name="Liu C."/>
            <person name="Liu B."/>
            <person name="Ren Y."/>
            <person name="Zhang Y."/>
            <person name="Wang H."/>
            <person name="Li S."/>
            <person name="Jiang F."/>
            <person name="Yin L."/>
            <person name="Zhang G."/>
            <person name="Qian W."/>
            <person name="Fan W."/>
        </authorList>
    </citation>
    <scope>NUCLEOTIDE SEQUENCE [LARGE SCALE GENOMIC DNA]</scope>
    <source>
        <strain evidence="4">SZHN2017</strain>
        <tissue evidence="4">Muscle</tissue>
    </source>
</reference>
<accession>A0A2T7NKW3</accession>
<keyword evidence="5" id="KW-1185">Reference proteome</keyword>
<evidence type="ECO:0008006" key="6">
    <source>
        <dbReference type="Google" id="ProtNLM"/>
    </source>
</evidence>
<evidence type="ECO:0000313" key="4">
    <source>
        <dbReference type="EMBL" id="PVD21813.1"/>
    </source>
</evidence>
<comment type="caution">
    <text evidence="4">The sequence shown here is derived from an EMBL/GenBank/DDBJ whole genome shotgun (WGS) entry which is preliminary data.</text>
</comment>
<dbReference type="InterPro" id="IPR003599">
    <property type="entry name" value="Ig_sub"/>
</dbReference>
<feature type="domain" description="AAA+ ATPase" evidence="2">
    <location>
        <begin position="2270"/>
        <end position="2430"/>
    </location>
</feature>
<evidence type="ECO:0000256" key="1">
    <source>
        <dbReference type="SAM" id="MobiDB-lite"/>
    </source>
</evidence>
<feature type="region of interest" description="Disordered" evidence="1">
    <location>
        <begin position="980"/>
        <end position="1010"/>
    </location>
</feature>
<feature type="domain" description="Immunoglobulin" evidence="3">
    <location>
        <begin position="158"/>
        <end position="265"/>
    </location>
</feature>
<proteinExistence type="predicted"/>
<feature type="domain" description="AAA+ ATPase" evidence="2">
    <location>
        <begin position="1462"/>
        <end position="1598"/>
    </location>
</feature>
<feature type="domain" description="Immunoglobulin" evidence="3">
    <location>
        <begin position="46"/>
        <end position="151"/>
    </location>
</feature>
<evidence type="ECO:0000313" key="5">
    <source>
        <dbReference type="Proteomes" id="UP000245119"/>
    </source>
</evidence>
<dbReference type="OrthoDB" id="6370831at2759"/>
<feature type="compositionally biased region" description="Low complexity" evidence="1">
    <location>
        <begin position="994"/>
        <end position="1010"/>
    </location>
</feature>
<name>A0A2T7NKW3_POMCA</name>
<dbReference type="SMART" id="SM00409">
    <property type="entry name" value="IG"/>
    <property type="match status" value="2"/>
</dbReference>
<feature type="domain" description="AAA+ ATPase" evidence="2">
    <location>
        <begin position="701"/>
        <end position="868"/>
    </location>
</feature>
<dbReference type="InterPro" id="IPR003593">
    <property type="entry name" value="AAA+_ATPase"/>
</dbReference>
<dbReference type="InterPro" id="IPR027417">
    <property type="entry name" value="P-loop_NTPase"/>
</dbReference>
<evidence type="ECO:0000259" key="2">
    <source>
        <dbReference type="SMART" id="SM00382"/>
    </source>
</evidence>
<dbReference type="Proteomes" id="UP000245119">
    <property type="component" value="Linkage Group LG11"/>
</dbReference>
<protein>
    <recommendedName>
        <fullName evidence="6">Ig-like domain-containing protein</fullName>
    </recommendedName>
</protein>
<sequence>MATEPSEIEREREKETAVIKSSLFICWRTGHHLYKGAEPSGITTTCNIPWVQPLANTSLTCLFPEDVSYTKKDFTVHHYKEKGSPDAVLDCWWLYGRLGCNVKPGYQYDKKISDRLSLTIPRVSISQMGSYTCQLVGYGRESIEFCHLDVLTVSGSVCDIPSVKQESETSLSCYFPVDLSKTRQDFAVYHLSQGVRAVVLSCTWEEDNPSCNVAPGFQFDGSVSSHLTLTIPSAFKTHEGTYSCQSTSKEPFLYNTCSFTLHKVTSCLVQHVKEEQPTELRCNFSVDVNKTRQDFKVVLQGQDEDILTCTWPDGKLVCSTAPGFEFDNIVTNRLVVRVPRSSPTQNGTQPSQKTVSKEEELSLLNKKEEVTQNAITFLKESTNKLYQDMETSFFFVPSLYINKNTYRIEEFAGEQIFITQQCNEEDMKHDKAMQEILQNIHQMVDSEKEVMFVISQFDYNSYLSTLGDNFSGHQLPMPAKLRQQDQNYGDFDLLIVHRQCGLLVVVVKTCTVRTGDGQDDTKLVDEVKKGVNQLLDAEHMLQHLLSDQQWNLAVHKTLMQPNVSKEVLRGELEKHSLEGLVDSTGKMNVTLPMFRRKTENTFQNVSIQDSCLCAESLKSGNTSLKLWLKSVFNGDPIINDEQYLTIISRFCGPASQSPLPVPDTISCDILPVTPEHAVCLTGKLFETTILHEHHLRVLKQAPPRVCLCGPPGTGKTRTLELIGRRWMSEGHDVHVVSLYQTSLAASFMLCEILSRKTERSHNQGSPQVPRVVPMAFDPKRSSVKDIVRALKDKLPQKEKLFILCDEVDNDGEYTLFVDFCDELQENVPDINLWYASCLTENSPRNWKVKILASPISCPPAILKEKQLLEAAEGCNLAKWIPESHTRTPTEGPPVKYMYHGREEHSEGDPQDCQACAKEVIRYLQTLFTGKATLTSESTFTSIAPGSPASELRLHDKDMMVLTESDYSPLANLGVKKVADRWPQSPARSSKEKATFTSESTSTSIETASPPSELRFDDKDMMVLTECEVKENATFFELFWFQDKASLLLSCTCWMTTDLDCTKRAWIHSAQRHGSCRHQTASNVTSAKCDVAHSMRNFFCVQKIDIPYNGRKGRTYIQVSRPHRGRCKGITVVSCTWLDDQLDCTNEPGYALGTNVTDRVVITLPRTSRRQNVTYVCHLEGSEPADSQSRSLKRRDSEEKLKLLRKKFAGEKVLITRPSTDTVLRHDQAMHNLLQNLYLLAQSENEAMFVISQFKYDNYLAMSQDVFNGHLLPMPDKLGELNKDYGNFDLLIVHRKYGLMVVVVRACSPEPGDDNEEKDDSNIFEEIDSGVRQLQNAEHMLQHVLSDQHWDVHVRKTLMLPNVSQEILRRVLKRNNMERLTGRPTRAACLQDKCLWAEQLNNGNTTWHLKQFCSPVLEFSLSLPDIIPRDILPVTCEHAVCLTGDLFENPILHEGHLFLLEEGSPRVGLLGPPGTGKTRTLELMGRRWRSQGHDVFVVSTWTTSRAASRMLFEILSTTRDGGRVKQGSRKGRVTLMEFDLMKESVTEVVQKLEDMSQKGKLFILCDEAEPDSNSSSFMTLCENLLEKVPALHLWYASCFHLKVASGWQGKQFVEPVSCPPAVLREQQLLQLANDCQMTEWTHTSKRQAPTEGPMIKHVHHTGDGHSGEDPMNPTLCFLLTETSVQPSIPGSSVVNSLHSPPVDGLSALHLYQDDVLVLTEGDVRTDAMLLQVLADRGFTTEHFQESSLETFFKDTSERVLIAKGKHLRGIKKKVNIKIILTNKDTETDIQYNGRDIGLFSMKTYLAIILLLIEIIVNSELYLSSLSIYIYMSYACVYIQTRSFYIAGITVVSCNWLDDQLDCTNEPGYALGTNVTDRVVITLPRTSRHQNVTYVCHLEGSEPADSESRSLMKGASEENLKLLRKTNKEITHNFISYLTSSCLNTYKDIDTRFYFVPSLYLNKNTYTPVEFAGEKVLITRPSTDTILRHDQAMHQLLQNLYLLAQSENEAMFVISQFKYNNYLAMSEGVFNDHQLPMPDELGELDKDYGNFDLLIVHRKYGLMVVVVRACSPEPGDNNKEKDDSNIFEEIDSGVRQLQNAECVLPHVLSYQHWDVPVRKTLMLPNVSQEILRRVLRRNNMERLVDAEGRLNVPPPLFRRDKLKTGRPTRAACLQDKCLWAEQLNNGNTTWHLKQLMNCGLTNLDFSPIISHEQYLTVISRFCSPVLEFSLSLPDVIPRDILPVTCEHAVSLTGELFESPILHEGHLFLLEEGSPRVGLLGPPGTGKTRTLELMGRRWRSQGHDVFVVSTWTTSRVASRLLFEILSTTRDGGRGKQGSRKGRVTLMEFDLMKESVTEVVQKLEDMSKKGKLFILCDEAEPDRLTCSKMDIHLMQSSFTLHMVVATLVWILYISSRAPVSAQVTSCSIQNVTEVQPTELRCNFNVDVGVARQNFKVVREGQDEDILTCTWPDGKLVCSTADGYEFDNIVTNRLVVKYLDPHHTEWNKEDVTQNFVKILKESSKEIYKKMETSFYFVPSLYVNKNTYSHEEFAGEQIFITQPSNEDDIKHDKAMREILQNLHHMADSEKEAMFVISQFNYNSYLSTLKDTISGHQLPMPAKLRQEDPNYGDFDLLIVHRQYGLLRGGQDLRVGLEMHDTKFVDSRMVSTKC</sequence>
<dbReference type="Gene3D" id="3.40.50.300">
    <property type="entry name" value="P-loop containing nucleotide triphosphate hydrolases"/>
    <property type="match status" value="2"/>
</dbReference>
<dbReference type="SMART" id="SM00382">
    <property type="entry name" value="AAA"/>
    <property type="match status" value="3"/>
</dbReference>